<evidence type="ECO:0000313" key="9">
    <source>
        <dbReference type="EMBL" id="HFM97907.1"/>
    </source>
</evidence>
<keyword evidence="6" id="KW-0175">Coiled coil</keyword>
<keyword evidence="7" id="KW-0812">Transmembrane</keyword>
<proteinExistence type="predicted"/>
<feature type="domain" description="Histidine kinase" evidence="8">
    <location>
        <begin position="377"/>
        <end position="631"/>
    </location>
</feature>
<feature type="transmembrane region" description="Helical" evidence="7">
    <location>
        <begin position="92"/>
        <end position="111"/>
    </location>
</feature>
<dbReference type="Gene3D" id="3.30.565.10">
    <property type="entry name" value="Histidine kinase-like ATPase, C-terminal domain"/>
    <property type="match status" value="1"/>
</dbReference>
<comment type="catalytic activity">
    <reaction evidence="1">
        <text>ATP + protein L-histidine = ADP + protein N-phospho-L-histidine.</text>
        <dbReference type="EC" id="2.7.13.3"/>
    </reaction>
</comment>
<feature type="transmembrane region" description="Helical" evidence="7">
    <location>
        <begin position="286"/>
        <end position="306"/>
    </location>
</feature>
<dbReference type="GO" id="GO:0000155">
    <property type="term" value="F:phosphorelay sensor kinase activity"/>
    <property type="evidence" value="ECO:0007669"/>
    <property type="project" value="InterPro"/>
</dbReference>
<feature type="transmembrane region" description="Helical" evidence="7">
    <location>
        <begin position="154"/>
        <end position="176"/>
    </location>
</feature>
<evidence type="ECO:0000256" key="3">
    <source>
        <dbReference type="ARBA" id="ARBA00022553"/>
    </source>
</evidence>
<dbReference type="CDD" id="cd00082">
    <property type="entry name" value="HisKA"/>
    <property type="match status" value="1"/>
</dbReference>
<feature type="transmembrane region" description="Helical" evidence="7">
    <location>
        <begin position="254"/>
        <end position="274"/>
    </location>
</feature>
<keyword evidence="5" id="KW-0902">Two-component regulatory system</keyword>
<feature type="transmembrane region" description="Helical" evidence="7">
    <location>
        <begin position="229"/>
        <end position="247"/>
    </location>
</feature>
<keyword evidence="7" id="KW-0472">Membrane</keyword>
<feature type="transmembrane region" description="Helical" evidence="7">
    <location>
        <begin position="118"/>
        <end position="142"/>
    </location>
</feature>
<dbReference type="AlphaFoldDB" id="A0A7C3KEF9"/>
<comment type="caution">
    <text evidence="9">The sequence shown here is derived from an EMBL/GenBank/DDBJ whole genome shotgun (WGS) entry which is preliminary data.</text>
</comment>
<evidence type="ECO:0000256" key="5">
    <source>
        <dbReference type="ARBA" id="ARBA00023012"/>
    </source>
</evidence>
<dbReference type="InterPro" id="IPR003594">
    <property type="entry name" value="HATPase_dom"/>
</dbReference>
<keyword evidence="4 9" id="KW-0418">Kinase</keyword>
<dbReference type="EC" id="2.7.13.3" evidence="2"/>
<accession>A0A7C3KEF9</accession>
<keyword evidence="7" id="KW-1133">Transmembrane helix</keyword>
<dbReference type="SUPFAM" id="SSF47384">
    <property type="entry name" value="Homodimeric domain of signal transducing histidine kinase"/>
    <property type="match status" value="1"/>
</dbReference>
<organism evidence="9">
    <name type="scientific">Oscillatoriales cyanobacterium SpSt-418</name>
    <dbReference type="NCBI Taxonomy" id="2282169"/>
    <lineage>
        <taxon>Bacteria</taxon>
        <taxon>Bacillati</taxon>
        <taxon>Cyanobacteriota</taxon>
        <taxon>Cyanophyceae</taxon>
        <taxon>Oscillatoriophycideae</taxon>
        <taxon>Oscillatoriales</taxon>
    </lineage>
</organism>
<dbReference type="PRINTS" id="PR00344">
    <property type="entry name" value="BCTRLSENSOR"/>
</dbReference>
<dbReference type="PROSITE" id="PS50109">
    <property type="entry name" value="HIS_KIN"/>
    <property type="match status" value="1"/>
</dbReference>
<dbReference type="Pfam" id="PF02518">
    <property type="entry name" value="HATPase_c"/>
    <property type="match status" value="1"/>
</dbReference>
<dbReference type="InterPro" id="IPR004358">
    <property type="entry name" value="Sig_transdc_His_kin-like_C"/>
</dbReference>
<evidence type="ECO:0000259" key="8">
    <source>
        <dbReference type="PROSITE" id="PS50109"/>
    </source>
</evidence>
<feature type="coiled-coil region" evidence="6">
    <location>
        <begin position="320"/>
        <end position="368"/>
    </location>
</feature>
<sequence length="639" mass="70797">MNEVFHSPALAQNNQNKWWSLDAVSAKLPKEIVFTVCFISLLPFCLNLLGFDFSTPQTPLDLATLQAAPAGTVYDALYQTLAGSFTHTILEWSAFCAAIFTVALAFVYFSVKHDVTTPIIGVTLVCAGMMDAFHTLAADHLIETVADNHNLIPFTWALCRMCNALLTIFGVSIFLVGNPTRWKGSVTFVIAVSFAFGVMAYGIIHVCATRSILPETMFPGALITRPWDVIPLILFAIAGVFIYPLFYRRYPSPFAHALIVSTIPNGATQLHMAFGSSALFDNDFNIAHFLKIIAYLVPLTGLMLDYSITQIEAKRVNASLSIEIEERKQVEKDLQTSEAEARENAQKLESALQDLQKTQAQLIQSEKMSSLGQLVGGVAHEINNPINFIHGNVIHAEQYVNDLLDLLALYQTEFPEVSEKIRRKSQGMDLDFAKEDLPRLLRSMRLGTSRIQTIVRSLRNFSRLDEAGLKSVNIHEGIESTLMLLDNRLRLRVGQSEIAVNKEFGALPLIECYPGQLNQVFMNILNNAIEALQSYTAAQPTEFQPTIEIQTSLLSPDKAQIRFYNNGAAIAPEVRDKMFNPFFTTKPIGQGTGMGLSICYQIIEARHNGKIYCNPAVTSGAEFLIELPVCQPNSSLSQG</sequence>
<evidence type="ECO:0000256" key="1">
    <source>
        <dbReference type="ARBA" id="ARBA00000085"/>
    </source>
</evidence>
<dbReference type="EMBL" id="DSRU01000122">
    <property type="protein sequence ID" value="HFM97907.1"/>
    <property type="molecule type" value="Genomic_DNA"/>
</dbReference>
<evidence type="ECO:0000256" key="6">
    <source>
        <dbReference type="SAM" id="Coils"/>
    </source>
</evidence>
<evidence type="ECO:0000256" key="4">
    <source>
        <dbReference type="ARBA" id="ARBA00022777"/>
    </source>
</evidence>
<dbReference type="PANTHER" id="PTHR43065">
    <property type="entry name" value="SENSOR HISTIDINE KINASE"/>
    <property type="match status" value="1"/>
</dbReference>
<keyword evidence="3" id="KW-0597">Phosphoprotein</keyword>
<feature type="transmembrane region" description="Helical" evidence="7">
    <location>
        <begin position="188"/>
        <end position="213"/>
    </location>
</feature>
<dbReference type="InterPro" id="IPR036890">
    <property type="entry name" value="HATPase_C_sf"/>
</dbReference>
<gene>
    <name evidence="9" type="ORF">ENR64_09100</name>
</gene>
<protein>
    <recommendedName>
        <fullName evidence="2">histidine kinase</fullName>
        <ecNumber evidence="2">2.7.13.3</ecNumber>
    </recommendedName>
</protein>
<dbReference type="Gene3D" id="1.10.287.130">
    <property type="match status" value="1"/>
</dbReference>
<dbReference type="Pfam" id="PF17159">
    <property type="entry name" value="MASE3"/>
    <property type="match status" value="1"/>
</dbReference>
<keyword evidence="4 9" id="KW-0808">Transferase</keyword>
<dbReference type="SMART" id="SM00388">
    <property type="entry name" value="HisKA"/>
    <property type="match status" value="1"/>
</dbReference>
<dbReference type="InterPro" id="IPR036097">
    <property type="entry name" value="HisK_dim/P_sf"/>
</dbReference>
<dbReference type="PANTHER" id="PTHR43065:SF50">
    <property type="entry name" value="HISTIDINE KINASE"/>
    <property type="match status" value="1"/>
</dbReference>
<dbReference type="InterPro" id="IPR005467">
    <property type="entry name" value="His_kinase_dom"/>
</dbReference>
<dbReference type="SUPFAM" id="SSF55874">
    <property type="entry name" value="ATPase domain of HSP90 chaperone/DNA topoisomerase II/histidine kinase"/>
    <property type="match status" value="1"/>
</dbReference>
<evidence type="ECO:0000256" key="2">
    <source>
        <dbReference type="ARBA" id="ARBA00012438"/>
    </source>
</evidence>
<feature type="transmembrane region" description="Helical" evidence="7">
    <location>
        <begin position="32"/>
        <end position="51"/>
    </location>
</feature>
<dbReference type="SMART" id="SM00387">
    <property type="entry name" value="HATPase_c"/>
    <property type="match status" value="1"/>
</dbReference>
<reference evidence="9" key="1">
    <citation type="journal article" date="2020" name="mSystems">
        <title>Genome- and Community-Level Interaction Insights into Carbon Utilization and Element Cycling Functions of Hydrothermarchaeota in Hydrothermal Sediment.</title>
        <authorList>
            <person name="Zhou Z."/>
            <person name="Liu Y."/>
            <person name="Xu W."/>
            <person name="Pan J."/>
            <person name="Luo Z.H."/>
            <person name="Li M."/>
        </authorList>
    </citation>
    <scope>NUCLEOTIDE SEQUENCE [LARGE SCALE GENOMIC DNA]</scope>
    <source>
        <strain evidence="9">SpSt-418</strain>
    </source>
</reference>
<dbReference type="InterPro" id="IPR003661">
    <property type="entry name" value="HisK_dim/P_dom"/>
</dbReference>
<dbReference type="InterPro" id="IPR033425">
    <property type="entry name" value="MASE3"/>
</dbReference>
<evidence type="ECO:0000256" key="7">
    <source>
        <dbReference type="SAM" id="Phobius"/>
    </source>
</evidence>
<name>A0A7C3KEF9_9CYAN</name>